<evidence type="ECO:0000256" key="7">
    <source>
        <dbReference type="ARBA" id="ARBA00023136"/>
    </source>
</evidence>
<dbReference type="SUPFAM" id="SSF53448">
    <property type="entry name" value="Nucleotide-diphospho-sugar transferases"/>
    <property type="match status" value="1"/>
</dbReference>
<dbReference type="InterPro" id="IPR050256">
    <property type="entry name" value="Glycosyltransferase_2"/>
</dbReference>
<dbReference type="HOGENOM" id="CLU_033536_0_0_0"/>
<dbReference type="AlphaFoldDB" id="E3CZ57"/>
<dbReference type="STRING" id="584708.Apau_0396"/>
<evidence type="ECO:0000256" key="8">
    <source>
        <dbReference type="SAM" id="Phobius"/>
    </source>
</evidence>
<sequence length="318" mass="35569">MTPSPEVSLVIPVYNEQESLPALFDRLFPVVEGLGRSCEVVFINDGSRDASLPLLVRAVQDHPYVRLIDFNGNFGQHMAILAGFAHARGEKVLTLDADLQNPPEEIPRLLEQMDGGHDVVGTHRVGRRDPLFRKLASKVVNRISNRITGLAIQDYGCMLRGYDRRIVDLINQCRETTTFLPALAQKFAQSPVDIPVGHAEREHGTSKYGLYRLVRLNFDLMTGFSLVPLQAVTLMGLLVSALSVLFGLFLVLRRLLVGAEAEGLFTLMALNFFLLGVLLFGIGISGEYVGRIYLEVRQRPRYLVRRLYPEGPEKESRP</sequence>
<evidence type="ECO:0000256" key="1">
    <source>
        <dbReference type="ARBA" id="ARBA00022475"/>
    </source>
</evidence>
<evidence type="ECO:0000256" key="4">
    <source>
        <dbReference type="ARBA" id="ARBA00022692"/>
    </source>
</evidence>
<keyword evidence="2" id="KW-0328">Glycosyltransferase</keyword>
<evidence type="ECO:0000256" key="5">
    <source>
        <dbReference type="ARBA" id="ARBA00022985"/>
    </source>
</evidence>
<dbReference type="EMBL" id="CM001022">
    <property type="protein sequence ID" value="EFQ22830.1"/>
    <property type="molecule type" value="Genomic_DNA"/>
</dbReference>
<evidence type="ECO:0000313" key="11">
    <source>
        <dbReference type="Proteomes" id="UP000005096"/>
    </source>
</evidence>
<evidence type="ECO:0000256" key="6">
    <source>
        <dbReference type="ARBA" id="ARBA00022989"/>
    </source>
</evidence>
<dbReference type="OrthoDB" id="9807778at2"/>
<gene>
    <name evidence="10" type="ORF">Apau_0396</name>
</gene>
<keyword evidence="11" id="KW-1185">Reference proteome</keyword>
<dbReference type="GO" id="GO:0099621">
    <property type="term" value="F:undecaprenyl-phosphate 4-deoxy-4-formamido-L-arabinose transferase activity"/>
    <property type="evidence" value="ECO:0007669"/>
    <property type="project" value="TreeGrafter"/>
</dbReference>
<keyword evidence="3 10" id="KW-0808">Transferase</keyword>
<evidence type="ECO:0000256" key="3">
    <source>
        <dbReference type="ARBA" id="ARBA00022679"/>
    </source>
</evidence>
<proteinExistence type="predicted"/>
<dbReference type="PANTHER" id="PTHR48090:SF3">
    <property type="entry name" value="UNDECAPRENYL-PHOSPHATE 4-DEOXY-4-FORMAMIDO-L-ARABINOSE TRANSFERASE"/>
    <property type="match status" value="1"/>
</dbReference>
<dbReference type="RefSeq" id="WP_006299979.1">
    <property type="nucleotide sequence ID" value="NZ_CM001022.1"/>
</dbReference>
<name>E3CZ57_9BACT</name>
<dbReference type="CDD" id="cd04187">
    <property type="entry name" value="DPM1_like_bac"/>
    <property type="match status" value="1"/>
</dbReference>
<protein>
    <submittedName>
        <fullName evidence="10">Glycosyl transferase family 2</fullName>
    </submittedName>
</protein>
<organism evidence="10 11">
    <name type="scientific">Aminomonas paucivorans DSM 12260</name>
    <dbReference type="NCBI Taxonomy" id="584708"/>
    <lineage>
        <taxon>Bacteria</taxon>
        <taxon>Thermotogati</taxon>
        <taxon>Synergistota</taxon>
        <taxon>Synergistia</taxon>
        <taxon>Synergistales</taxon>
        <taxon>Synergistaceae</taxon>
        <taxon>Aminomonas</taxon>
    </lineage>
</organism>
<keyword evidence="6 8" id="KW-1133">Transmembrane helix</keyword>
<dbReference type="InterPro" id="IPR001173">
    <property type="entry name" value="Glyco_trans_2-like"/>
</dbReference>
<evidence type="ECO:0000259" key="9">
    <source>
        <dbReference type="Pfam" id="PF00535"/>
    </source>
</evidence>
<dbReference type="PaxDb" id="584708-Apau_0396"/>
<keyword evidence="5" id="KW-0448">Lipopolysaccharide biosynthesis</keyword>
<dbReference type="PANTHER" id="PTHR48090">
    <property type="entry name" value="UNDECAPRENYL-PHOSPHATE 4-DEOXY-4-FORMAMIDO-L-ARABINOSE TRANSFERASE-RELATED"/>
    <property type="match status" value="1"/>
</dbReference>
<dbReference type="GO" id="GO:0005886">
    <property type="term" value="C:plasma membrane"/>
    <property type="evidence" value="ECO:0007669"/>
    <property type="project" value="TreeGrafter"/>
</dbReference>
<feature type="transmembrane region" description="Helical" evidence="8">
    <location>
        <begin position="264"/>
        <end position="284"/>
    </location>
</feature>
<dbReference type="Pfam" id="PF00535">
    <property type="entry name" value="Glycos_transf_2"/>
    <property type="match status" value="1"/>
</dbReference>
<evidence type="ECO:0000256" key="2">
    <source>
        <dbReference type="ARBA" id="ARBA00022676"/>
    </source>
</evidence>
<dbReference type="Gene3D" id="3.90.550.10">
    <property type="entry name" value="Spore Coat Polysaccharide Biosynthesis Protein SpsA, Chain A"/>
    <property type="match status" value="1"/>
</dbReference>
<dbReference type="InterPro" id="IPR029044">
    <property type="entry name" value="Nucleotide-diphossugar_trans"/>
</dbReference>
<dbReference type="GO" id="GO:0009103">
    <property type="term" value="P:lipopolysaccharide biosynthetic process"/>
    <property type="evidence" value="ECO:0007669"/>
    <property type="project" value="UniProtKB-KW"/>
</dbReference>
<evidence type="ECO:0000313" key="10">
    <source>
        <dbReference type="EMBL" id="EFQ22830.1"/>
    </source>
</evidence>
<dbReference type="eggNOG" id="COG0463">
    <property type="taxonomic scope" value="Bacteria"/>
</dbReference>
<accession>E3CZ57</accession>
<keyword evidence="7 8" id="KW-0472">Membrane</keyword>
<keyword evidence="4 8" id="KW-0812">Transmembrane</keyword>
<feature type="domain" description="Glycosyltransferase 2-like" evidence="9">
    <location>
        <begin position="8"/>
        <end position="167"/>
    </location>
</feature>
<reference evidence="10 11" key="1">
    <citation type="journal article" date="2010" name="Stand. Genomic Sci.">
        <title>Non-contiguous finished genome sequence of Aminomonas paucivorans type strain (GLU-3).</title>
        <authorList>
            <person name="Pitluck S."/>
            <person name="Yasawong M."/>
            <person name="Held B."/>
            <person name="Lapidus A."/>
            <person name="Nolan M."/>
            <person name="Copeland A."/>
            <person name="Lucas S."/>
            <person name="Del Rio T.G."/>
            <person name="Tice H."/>
            <person name="Cheng J.F."/>
            <person name="Chertkov O."/>
            <person name="Goodwin L."/>
            <person name="Tapia R."/>
            <person name="Han C."/>
            <person name="Liolios K."/>
            <person name="Ivanova N."/>
            <person name="Mavromatis K."/>
            <person name="Ovchinnikova G."/>
            <person name="Pati A."/>
            <person name="Chen A."/>
            <person name="Palaniappan K."/>
            <person name="Land M."/>
            <person name="Hauser L."/>
            <person name="Chang Y.J."/>
            <person name="Jeffries C.D."/>
            <person name="Pukall R."/>
            <person name="Spring S."/>
            <person name="Rohde M."/>
            <person name="Sikorski J."/>
            <person name="Goker M."/>
            <person name="Woyke T."/>
            <person name="Bristow J."/>
            <person name="Eisen J.A."/>
            <person name="Markowitz V."/>
            <person name="Hugenholtz P."/>
            <person name="Kyrpides N.C."/>
            <person name="Klenk H.P."/>
        </authorList>
    </citation>
    <scope>NUCLEOTIDE SEQUENCE [LARGE SCALE GENOMIC DNA]</scope>
    <source>
        <strain evidence="10 11">DSM 12260</strain>
    </source>
</reference>
<feature type="transmembrane region" description="Helical" evidence="8">
    <location>
        <begin position="231"/>
        <end position="252"/>
    </location>
</feature>
<dbReference type="Proteomes" id="UP000005096">
    <property type="component" value="Chromosome"/>
</dbReference>
<keyword evidence="1" id="KW-1003">Cell membrane</keyword>